<dbReference type="Proteomes" id="UP000024635">
    <property type="component" value="Unassembled WGS sequence"/>
</dbReference>
<keyword evidence="9 12" id="KW-0862">Zinc</keyword>
<keyword evidence="16" id="KW-1185">Reference proteome</keyword>
<feature type="signal peptide" evidence="13">
    <location>
        <begin position="1"/>
        <end position="17"/>
    </location>
</feature>
<dbReference type="InterPro" id="IPR001506">
    <property type="entry name" value="Peptidase_M12A"/>
</dbReference>
<dbReference type="PANTHER" id="PTHR10127:SF891">
    <property type="entry name" value="ZINC METALLOPROTEINASE NAS-29"/>
    <property type="match status" value="1"/>
</dbReference>
<dbReference type="InterPro" id="IPR034035">
    <property type="entry name" value="Astacin-like_dom"/>
</dbReference>
<keyword evidence="8 12" id="KW-0378">Hydrolase</keyword>
<evidence type="ECO:0000256" key="5">
    <source>
        <dbReference type="ARBA" id="ARBA00022685"/>
    </source>
</evidence>
<evidence type="ECO:0000256" key="8">
    <source>
        <dbReference type="ARBA" id="ARBA00022801"/>
    </source>
</evidence>
<evidence type="ECO:0000313" key="15">
    <source>
        <dbReference type="EMBL" id="EYB83938.1"/>
    </source>
</evidence>
<dbReference type="InterPro" id="IPR006026">
    <property type="entry name" value="Peptidase_Metallo"/>
</dbReference>
<accession>A0A016RZZ4</accession>
<keyword evidence="5" id="KW-0165">Cleavage on pair of basic residues</keyword>
<dbReference type="Gene3D" id="3.40.390.10">
    <property type="entry name" value="Collagenase (Catalytic Domain)"/>
    <property type="match status" value="1"/>
</dbReference>
<comment type="caution">
    <text evidence="12">Lacks conserved residue(s) required for the propagation of feature annotation.</text>
</comment>
<evidence type="ECO:0000256" key="11">
    <source>
        <dbReference type="ARBA" id="ARBA00023180"/>
    </source>
</evidence>
<keyword evidence="4 12" id="KW-0645">Protease</keyword>
<evidence type="ECO:0000256" key="12">
    <source>
        <dbReference type="PROSITE-ProRule" id="PRU01211"/>
    </source>
</evidence>
<dbReference type="MEROPS" id="M12.A29"/>
<keyword evidence="3" id="KW-0964">Secreted</keyword>
<dbReference type="SUPFAM" id="SSF55486">
    <property type="entry name" value="Metalloproteases ('zincins'), catalytic domain"/>
    <property type="match status" value="1"/>
</dbReference>
<dbReference type="EC" id="3.4.24.-" evidence="13"/>
<comment type="function">
    <text evidence="1">Metalloprotease.</text>
</comment>
<evidence type="ECO:0000259" key="14">
    <source>
        <dbReference type="PROSITE" id="PS51864"/>
    </source>
</evidence>
<dbReference type="Pfam" id="PF01400">
    <property type="entry name" value="Astacin"/>
    <property type="match status" value="1"/>
</dbReference>
<dbReference type="EMBL" id="JARK01001662">
    <property type="protein sequence ID" value="EYB83938.1"/>
    <property type="molecule type" value="Genomic_DNA"/>
</dbReference>
<evidence type="ECO:0000256" key="9">
    <source>
        <dbReference type="ARBA" id="ARBA00022833"/>
    </source>
</evidence>
<evidence type="ECO:0000256" key="7">
    <source>
        <dbReference type="ARBA" id="ARBA00022729"/>
    </source>
</evidence>
<feature type="disulfide bond" evidence="12">
    <location>
        <begin position="150"/>
        <end position="305"/>
    </location>
</feature>
<dbReference type="PANTHER" id="PTHR10127">
    <property type="entry name" value="DISCOIDIN, CUB, EGF, LAMININ , AND ZINC METALLOPROTEASE DOMAIN CONTAINING"/>
    <property type="match status" value="1"/>
</dbReference>
<dbReference type="PROSITE" id="PS51864">
    <property type="entry name" value="ASTACIN"/>
    <property type="match status" value="1"/>
</dbReference>
<dbReference type="InterPro" id="IPR024079">
    <property type="entry name" value="MetalloPept_cat_dom_sf"/>
</dbReference>
<dbReference type="CDD" id="cd04280">
    <property type="entry name" value="ZnMc_astacin_like"/>
    <property type="match status" value="1"/>
</dbReference>
<dbReference type="GO" id="GO:0004222">
    <property type="term" value="F:metalloendopeptidase activity"/>
    <property type="evidence" value="ECO:0007669"/>
    <property type="project" value="UniProtKB-UniRule"/>
</dbReference>
<feature type="active site" evidence="12">
    <location>
        <position position="202"/>
    </location>
</feature>
<sequence length="403" mass="46146">MLAIGITLFLCWLPARAYVPTLRDLVDPSEQQSLRDTLSKIVEFEYKDQVISSDDAGVLPAYMQRSPTINQLNQNYSDILYQGDIRMPTKLLRSILVGAYNREKRTAYRDRRYPSTIWKRGVPFAFHRSMNREGRRSVLAAIQFFRKMTCIRFRRRTNEQVYLLFVGHDQGCWSTVGRDAYQGQQFVSIGRGCEAFGITSHEVAHALGLFHEQSRYDRDNWITVYPQRIPQPLLYNFAKVSPKQMATYGTPYDIGSVMQYTPFEFSIDPTVPSMVAVNINEQGSMGQLAGPSYLDVQKLNAHYSCGRTRIHLTIEKVTSTCLPGCWREAAEFKVRQDKRITGNRDYHGLVINSAPTQCLRLDPKWPVSNYGQEVTLVKLVQANCKVRMMTSSAVLIVVWVVLI</sequence>
<dbReference type="GO" id="GO:0005576">
    <property type="term" value="C:extracellular region"/>
    <property type="evidence" value="ECO:0007669"/>
    <property type="project" value="UniProtKB-SubCell"/>
</dbReference>
<feature type="chain" id="PRO_5005100900" description="Metalloendopeptidase" evidence="13">
    <location>
        <begin position="18"/>
        <end position="403"/>
    </location>
</feature>
<organism evidence="15 16">
    <name type="scientific">Ancylostoma ceylanicum</name>
    <dbReference type="NCBI Taxonomy" id="53326"/>
    <lineage>
        <taxon>Eukaryota</taxon>
        <taxon>Metazoa</taxon>
        <taxon>Ecdysozoa</taxon>
        <taxon>Nematoda</taxon>
        <taxon>Chromadorea</taxon>
        <taxon>Rhabditida</taxon>
        <taxon>Rhabditina</taxon>
        <taxon>Rhabditomorpha</taxon>
        <taxon>Strongyloidea</taxon>
        <taxon>Ancylostomatidae</taxon>
        <taxon>Ancylostomatinae</taxon>
        <taxon>Ancylostoma</taxon>
    </lineage>
</organism>
<evidence type="ECO:0000256" key="10">
    <source>
        <dbReference type="ARBA" id="ARBA00023157"/>
    </source>
</evidence>
<dbReference type="GO" id="GO:0008270">
    <property type="term" value="F:zinc ion binding"/>
    <property type="evidence" value="ECO:0007669"/>
    <property type="project" value="UniProtKB-UniRule"/>
</dbReference>
<protein>
    <recommendedName>
        <fullName evidence="13">Metalloendopeptidase</fullName>
        <ecNumber evidence="13">3.4.24.-</ecNumber>
    </recommendedName>
</protein>
<evidence type="ECO:0000256" key="3">
    <source>
        <dbReference type="ARBA" id="ARBA00022525"/>
    </source>
</evidence>
<feature type="binding site" evidence="12">
    <location>
        <position position="205"/>
    </location>
    <ligand>
        <name>Zn(2+)</name>
        <dbReference type="ChEBI" id="CHEBI:29105"/>
        <note>catalytic</note>
    </ligand>
</feature>
<comment type="subcellular location">
    <subcellularLocation>
        <location evidence="2">Secreted</location>
    </subcellularLocation>
</comment>
<reference evidence="16" key="1">
    <citation type="journal article" date="2015" name="Nat. Genet.">
        <title>The genome and transcriptome of the zoonotic hookworm Ancylostoma ceylanicum identify infection-specific gene families.</title>
        <authorList>
            <person name="Schwarz E.M."/>
            <person name="Hu Y."/>
            <person name="Antoshechkin I."/>
            <person name="Miller M.M."/>
            <person name="Sternberg P.W."/>
            <person name="Aroian R.V."/>
        </authorList>
    </citation>
    <scope>NUCLEOTIDE SEQUENCE</scope>
    <source>
        <strain evidence="16">HY135</strain>
    </source>
</reference>
<comment type="cofactor">
    <cofactor evidence="12 13">
        <name>Zn(2+)</name>
        <dbReference type="ChEBI" id="CHEBI:29105"/>
    </cofactor>
    <text evidence="12 13">Binds 1 zinc ion per subunit.</text>
</comment>
<dbReference type="SMART" id="SM00235">
    <property type="entry name" value="ZnMc"/>
    <property type="match status" value="1"/>
</dbReference>
<dbReference type="AlphaFoldDB" id="A0A016RZZ4"/>
<gene>
    <name evidence="15" type="primary">Acey_s0326.g2558</name>
    <name evidence="15" type="ORF">Y032_0326g2558</name>
</gene>
<keyword evidence="6 12" id="KW-0479">Metal-binding</keyword>
<evidence type="ECO:0000256" key="6">
    <source>
        <dbReference type="ARBA" id="ARBA00022723"/>
    </source>
</evidence>
<keyword evidence="7 13" id="KW-0732">Signal</keyword>
<dbReference type="GO" id="GO:0006508">
    <property type="term" value="P:proteolysis"/>
    <property type="evidence" value="ECO:0007669"/>
    <property type="project" value="UniProtKB-KW"/>
</dbReference>
<evidence type="ECO:0000256" key="2">
    <source>
        <dbReference type="ARBA" id="ARBA00004613"/>
    </source>
</evidence>
<dbReference type="PRINTS" id="PR00480">
    <property type="entry name" value="ASTACIN"/>
</dbReference>
<keyword evidence="12 13" id="KW-0482">Metalloprotease</keyword>
<keyword evidence="11" id="KW-0325">Glycoprotein</keyword>
<feature type="binding site" evidence="12">
    <location>
        <position position="201"/>
    </location>
    <ligand>
        <name>Zn(2+)</name>
        <dbReference type="ChEBI" id="CHEBI:29105"/>
        <note>catalytic</note>
    </ligand>
</feature>
<name>A0A016RZZ4_9BILA</name>
<evidence type="ECO:0000313" key="16">
    <source>
        <dbReference type="Proteomes" id="UP000024635"/>
    </source>
</evidence>
<dbReference type="OrthoDB" id="291007at2759"/>
<proteinExistence type="predicted"/>
<evidence type="ECO:0000256" key="4">
    <source>
        <dbReference type="ARBA" id="ARBA00022670"/>
    </source>
</evidence>
<dbReference type="FunFam" id="3.40.390.10:FF:000073">
    <property type="entry name" value="Zinc metalloproteinase"/>
    <property type="match status" value="1"/>
</dbReference>
<feature type="binding site" evidence="12">
    <location>
        <position position="211"/>
    </location>
    <ligand>
        <name>Zn(2+)</name>
        <dbReference type="ChEBI" id="CHEBI:29105"/>
        <note>catalytic</note>
    </ligand>
</feature>
<evidence type="ECO:0000256" key="1">
    <source>
        <dbReference type="ARBA" id="ARBA00002657"/>
    </source>
</evidence>
<evidence type="ECO:0000256" key="13">
    <source>
        <dbReference type="RuleBase" id="RU361183"/>
    </source>
</evidence>
<feature type="domain" description="Peptidase M12A" evidence="14">
    <location>
        <begin position="106"/>
        <end position="306"/>
    </location>
</feature>
<keyword evidence="10 12" id="KW-1015">Disulfide bond</keyword>
<comment type="caution">
    <text evidence="15">The sequence shown here is derived from an EMBL/GenBank/DDBJ whole genome shotgun (WGS) entry which is preliminary data.</text>
</comment>